<dbReference type="Pfam" id="PF07690">
    <property type="entry name" value="MFS_1"/>
    <property type="match status" value="1"/>
</dbReference>
<proteinExistence type="inferred from homology"/>
<feature type="transmembrane region" description="Helical" evidence="8">
    <location>
        <begin position="274"/>
        <end position="296"/>
    </location>
</feature>
<evidence type="ECO:0000313" key="9">
    <source>
        <dbReference type="Ensembl" id="ENSDCDP00010026135.1"/>
    </source>
</evidence>
<dbReference type="SUPFAM" id="SSF103473">
    <property type="entry name" value="MFS general substrate transporter"/>
    <property type="match status" value="1"/>
</dbReference>
<gene>
    <name evidence="9" type="primary">SLC45A3</name>
</gene>
<comment type="similarity">
    <text evidence="6">Belongs to the glycoside-pentoside-hexuronide (GPH) cation symporter transporter (TC 2.A.2) family.</text>
</comment>
<sequence length="532" mass="57272">MDRGQDRGQNVAREGRLLQLLLVSTLTSGLELCLAVGTVYLPPLLLQAGLEEHFMTMVLGVGPVLALVFVPLIGSASDGWSGRCGRRLPFVWVLCVGILLALLIIPQASFLASTLQYQRVEVLVLVGGACLLEFCGQACFTLLEALVSDLFPREEDSRWAFAIYSLLLSLGGCVGFLLPAVDWSHDATAQLLGGQEAFVYTILTIVFFVCMLASAFISEERTGAGGVGGVADPRRKSLIRWCSPFRLQPLRVLAGMLLSVVPHLYRLTRGTPAVVWRLFAAELCSWMALESFVLFYTDFMGEGLYSGTASALPESQARLLYDAGVRMASLGLFLQSVMWCVSSLLMERLLLVLGTRGVYLSSVGLMAFSTAVMTVSQSAELVTVMAAATGYTCSTLLVVPYTLNCLYHSEPQVFFPSNSAKQDRHVTKAQPAASTLEPPNINGHPGGMPGTVPTLLQDSPPEASAKRGMGLDIAILNSAYFLSKVLPSLFLGSMVEALGTARAYMGCACALSLMALVLSTRIVFQRQDVPLP</sequence>
<dbReference type="RefSeq" id="XP_028854440.1">
    <property type="nucleotide sequence ID" value="XM_028998607.1"/>
</dbReference>
<organism evidence="9 10">
    <name type="scientific">Denticeps clupeoides</name>
    <name type="common">denticle herring</name>
    <dbReference type="NCBI Taxonomy" id="299321"/>
    <lineage>
        <taxon>Eukaryota</taxon>
        <taxon>Metazoa</taxon>
        <taxon>Chordata</taxon>
        <taxon>Craniata</taxon>
        <taxon>Vertebrata</taxon>
        <taxon>Euteleostomi</taxon>
        <taxon>Actinopterygii</taxon>
        <taxon>Neopterygii</taxon>
        <taxon>Teleostei</taxon>
        <taxon>Clupei</taxon>
        <taxon>Clupeiformes</taxon>
        <taxon>Denticipitoidei</taxon>
        <taxon>Denticipitidae</taxon>
        <taxon>Denticeps</taxon>
    </lineage>
</organism>
<feature type="transmembrane region" description="Helical" evidence="8">
    <location>
        <begin position="122"/>
        <end position="147"/>
    </location>
</feature>
<evidence type="ECO:0000256" key="4">
    <source>
        <dbReference type="ARBA" id="ARBA00022989"/>
    </source>
</evidence>
<protein>
    <recommendedName>
        <fullName evidence="11">Solute carrier family 45 member 3</fullName>
    </recommendedName>
</protein>
<dbReference type="InterPro" id="IPR011701">
    <property type="entry name" value="MFS"/>
</dbReference>
<dbReference type="RefSeq" id="XP_028854439.1">
    <property type="nucleotide sequence ID" value="XM_028998606.1"/>
</dbReference>
<feature type="region of interest" description="Disordered" evidence="7">
    <location>
        <begin position="426"/>
        <end position="463"/>
    </location>
</feature>
<evidence type="ECO:0000313" key="10">
    <source>
        <dbReference type="Proteomes" id="UP000694580"/>
    </source>
</evidence>
<evidence type="ECO:0008006" key="11">
    <source>
        <dbReference type="Google" id="ProtNLM"/>
    </source>
</evidence>
<name>A0AAY4BYX8_9TELE</name>
<dbReference type="Ensembl" id="ENSDCDT00010032287.1">
    <property type="protein sequence ID" value="ENSDCDP00010026135.1"/>
    <property type="gene ID" value="ENSDCDG00010016503.1"/>
</dbReference>
<evidence type="ECO:0000256" key="7">
    <source>
        <dbReference type="SAM" id="MobiDB-lite"/>
    </source>
</evidence>
<reference evidence="9" key="3">
    <citation type="submission" date="2025-09" db="UniProtKB">
        <authorList>
            <consortium name="Ensembl"/>
        </authorList>
    </citation>
    <scope>IDENTIFICATION</scope>
</reference>
<keyword evidence="10" id="KW-1185">Reference proteome</keyword>
<dbReference type="PANTHER" id="PTHR19432:SF37">
    <property type="entry name" value="SOLUTE CARRIER FAMILY 45 MEMBER 3"/>
    <property type="match status" value="1"/>
</dbReference>
<dbReference type="FunFam" id="1.20.1250.20:FF:000193">
    <property type="entry name" value="Solute carrier family 45 member 3"/>
    <property type="match status" value="1"/>
</dbReference>
<dbReference type="PANTHER" id="PTHR19432">
    <property type="entry name" value="SUGAR TRANSPORTER"/>
    <property type="match status" value="1"/>
</dbReference>
<feature type="transmembrane region" description="Helical" evidence="8">
    <location>
        <begin position="323"/>
        <end position="345"/>
    </location>
</feature>
<feature type="transmembrane region" description="Helical" evidence="8">
    <location>
        <begin position="53"/>
        <end position="76"/>
    </location>
</feature>
<evidence type="ECO:0000256" key="2">
    <source>
        <dbReference type="ARBA" id="ARBA00022448"/>
    </source>
</evidence>
<feature type="transmembrane region" description="Helical" evidence="8">
    <location>
        <begin position="503"/>
        <end position="524"/>
    </location>
</feature>
<comment type="subcellular location">
    <subcellularLocation>
        <location evidence="1">Membrane</location>
        <topology evidence="1">Multi-pass membrane protein</topology>
    </subcellularLocation>
</comment>
<accession>A0AAY4BYX8</accession>
<dbReference type="AlphaFoldDB" id="A0AAY4BYX8"/>
<reference evidence="9 10" key="1">
    <citation type="submission" date="2020-06" db="EMBL/GenBank/DDBJ databases">
        <authorList>
            <consortium name="Wellcome Sanger Institute Data Sharing"/>
        </authorList>
    </citation>
    <scope>NUCLEOTIDE SEQUENCE [LARGE SCALE GENOMIC DNA]</scope>
</reference>
<feature type="transmembrane region" description="Helical" evidence="8">
    <location>
        <begin position="357"/>
        <end position="375"/>
    </location>
</feature>
<evidence type="ECO:0000256" key="3">
    <source>
        <dbReference type="ARBA" id="ARBA00022692"/>
    </source>
</evidence>
<dbReference type="Proteomes" id="UP000694580">
    <property type="component" value="Chromosome 12"/>
</dbReference>
<feature type="transmembrane region" description="Helical" evidence="8">
    <location>
        <begin position="20"/>
        <end position="41"/>
    </location>
</feature>
<feature type="transmembrane region" description="Helical" evidence="8">
    <location>
        <begin position="159"/>
        <end position="178"/>
    </location>
</feature>
<keyword evidence="3 8" id="KW-0812">Transmembrane</keyword>
<evidence type="ECO:0000256" key="8">
    <source>
        <dbReference type="SAM" id="Phobius"/>
    </source>
</evidence>
<feature type="transmembrane region" description="Helical" evidence="8">
    <location>
        <begin position="88"/>
        <end position="110"/>
    </location>
</feature>
<dbReference type="InterPro" id="IPR036259">
    <property type="entry name" value="MFS_trans_sf"/>
</dbReference>
<evidence type="ECO:0000256" key="1">
    <source>
        <dbReference type="ARBA" id="ARBA00004141"/>
    </source>
</evidence>
<dbReference type="GeneID" id="114800800"/>
<dbReference type="GO" id="GO:0008506">
    <property type="term" value="F:sucrose:proton symporter activity"/>
    <property type="evidence" value="ECO:0007669"/>
    <property type="project" value="TreeGrafter"/>
</dbReference>
<dbReference type="RefSeq" id="XP_028854438.1">
    <property type="nucleotide sequence ID" value="XM_028998605.1"/>
</dbReference>
<dbReference type="GO" id="GO:0016020">
    <property type="term" value="C:membrane"/>
    <property type="evidence" value="ECO:0007669"/>
    <property type="project" value="UniProtKB-SubCell"/>
</dbReference>
<feature type="transmembrane region" description="Helical" evidence="8">
    <location>
        <begin position="198"/>
        <end position="217"/>
    </location>
</feature>
<keyword evidence="5 8" id="KW-0472">Membrane</keyword>
<dbReference type="Gene3D" id="1.20.1250.20">
    <property type="entry name" value="MFS general substrate transporter like domains"/>
    <property type="match status" value="1"/>
</dbReference>
<evidence type="ECO:0000256" key="5">
    <source>
        <dbReference type="ARBA" id="ARBA00023136"/>
    </source>
</evidence>
<evidence type="ECO:0000256" key="6">
    <source>
        <dbReference type="ARBA" id="ARBA00038193"/>
    </source>
</evidence>
<feature type="transmembrane region" description="Helical" evidence="8">
    <location>
        <begin position="381"/>
        <end position="403"/>
    </location>
</feature>
<keyword evidence="2" id="KW-0813">Transport</keyword>
<reference evidence="9" key="2">
    <citation type="submission" date="2025-08" db="UniProtKB">
        <authorList>
            <consortium name="Ensembl"/>
        </authorList>
    </citation>
    <scope>IDENTIFICATION</scope>
</reference>
<keyword evidence="4 8" id="KW-1133">Transmembrane helix</keyword>
<dbReference type="RefSeq" id="XP_028854437.1">
    <property type="nucleotide sequence ID" value="XM_028998604.1"/>
</dbReference>
<feature type="transmembrane region" description="Helical" evidence="8">
    <location>
        <begin position="473"/>
        <end position="491"/>
    </location>
</feature>
<dbReference type="GeneTree" id="ENSGT00950000182914"/>